<evidence type="ECO:0000313" key="1">
    <source>
        <dbReference type="EMBL" id="AHF17858.1"/>
    </source>
</evidence>
<name>W0F7S0_9BACT</name>
<reference evidence="1 2" key="1">
    <citation type="submission" date="2013-12" db="EMBL/GenBank/DDBJ databases">
        <authorList>
            <consortium name="DOE Joint Genome Institute"/>
            <person name="Eisen J."/>
            <person name="Huntemann M."/>
            <person name="Han J."/>
            <person name="Chen A."/>
            <person name="Kyrpides N."/>
            <person name="Mavromatis K."/>
            <person name="Markowitz V."/>
            <person name="Palaniappan K."/>
            <person name="Ivanova N."/>
            <person name="Schaumberg A."/>
            <person name="Pati A."/>
            <person name="Liolios K."/>
            <person name="Nordberg H.P."/>
            <person name="Cantor M.N."/>
            <person name="Hua S.X."/>
            <person name="Woyke T."/>
        </authorList>
    </citation>
    <scope>NUCLEOTIDE SEQUENCE [LARGE SCALE GENOMIC DNA]</scope>
    <source>
        <strain evidence="2">DSM 19437</strain>
    </source>
</reference>
<accession>W0F7S0</accession>
<organism evidence="1 2">
    <name type="scientific">Niabella soli DSM 19437</name>
    <dbReference type="NCBI Taxonomy" id="929713"/>
    <lineage>
        <taxon>Bacteria</taxon>
        <taxon>Pseudomonadati</taxon>
        <taxon>Bacteroidota</taxon>
        <taxon>Chitinophagia</taxon>
        <taxon>Chitinophagales</taxon>
        <taxon>Chitinophagaceae</taxon>
        <taxon>Niabella</taxon>
    </lineage>
</organism>
<dbReference type="EMBL" id="CP007035">
    <property type="protein sequence ID" value="AHF17858.1"/>
    <property type="molecule type" value="Genomic_DNA"/>
</dbReference>
<gene>
    <name evidence="1" type="ORF">NIASO_15445</name>
</gene>
<proteinExistence type="predicted"/>
<dbReference type="Proteomes" id="UP000003586">
    <property type="component" value="Chromosome"/>
</dbReference>
<dbReference type="STRING" id="929713.NIASO_15445"/>
<dbReference type="AlphaFoldDB" id="W0F7S0"/>
<keyword evidence="2" id="KW-1185">Reference proteome</keyword>
<evidence type="ECO:0000313" key="2">
    <source>
        <dbReference type="Proteomes" id="UP000003586"/>
    </source>
</evidence>
<sequence length="78" mass="8614">MHFVGVAHGPAAMAATNKNIPLVFYLFNGSHSTPTAAKNILSTPLLHVDVLPFQRPSLNTNYICYKNGKNKRNLPNYC</sequence>
<dbReference type="KEGG" id="nso:NIASO_15445"/>
<protein>
    <submittedName>
        <fullName evidence="1">Uncharacterized protein</fullName>
    </submittedName>
</protein>
<dbReference type="HOGENOM" id="CLU_2618405_0_0_10"/>